<organism evidence="3 4">
    <name type="scientific">Fusarium torulosum</name>
    <dbReference type="NCBI Taxonomy" id="33205"/>
    <lineage>
        <taxon>Eukaryota</taxon>
        <taxon>Fungi</taxon>
        <taxon>Dikarya</taxon>
        <taxon>Ascomycota</taxon>
        <taxon>Pezizomycotina</taxon>
        <taxon>Sordariomycetes</taxon>
        <taxon>Hypocreomycetidae</taxon>
        <taxon>Hypocreales</taxon>
        <taxon>Nectriaceae</taxon>
        <taxon>Fusarium</taxon>
    </lineage>
</organism>
<sequence length="236" mass="26966">MLPKATYHVFTDNLFSSPNLFRALRETGYGATGTARPNCGITKQLKDAKEDDKAGKAPPPLQYNKVRAIPTEDCKDSSYVLFLSAVHTGADEERTQRKRKKPAKKGSSKKEKEIQRYFGKNSSMIIAIPTVAASYDDEMNHVDRGDQLRSYTSYEHRFRRGPWQVLLWSFLLDVALANSFILQLKTTSPRWPPYKTLQKWKECIYNALFIIYTHESSTRKRCQISTMSGEALNQTA</sequence>
<dbReference type="PANTHER" id="PTHR46599:SF3">
    <property type="entry name" value="PIGGYBAC TRANSPOSABLE ELEMENT-DERIVED PROTEIN 4"/>
    <property type="match status" value="1"/>
</dbReference>
<dbReference type="AlphaFoldDB" id="A0AAE8MP25"/>
<reference evidence="3" key="1">
    <citation type="submission" date="2018-03" db="EMBL/GenBank/DDBJ databases">
        <authorList>
            <person name="Guldener U."/>
        </authorList>
    </citation>
    <scope>NUCLEOTIDE SEQUENCE</scope>
</reference>
<keyword evidence="4" id="KW-1185">Reference proteome</keyword>
<protein>
    <recommendedName>
        <fullName evidence="2">PiggyBac transposable element-derived protein domain-containing protein</fullName>
    </recommendedName>
</protein>
<name>A0AAE8MP25_9HYPO</name>
<feature type="domain" description="PiggyBac transposable element-derived protein" evidence="2">
    <location>
        <begin position="4"/>
        <end position="180"/>
    </location>
</feature>
<evidence type="ECO:0000259" key="2">
    <source>
        <dbReference type="Pfam" id="PF13843"/>
    </source>
</evidence>
<gene>
    <name evidence="3" type="ORF">FTOL_13716</name>
</gene>
<feature type="compositionally biased region" description="Basic residues" evidence="1">
    <location>
        <begin position="96"/>
        <end position="107"/>
    </location>
</feature>
<dbReference type="Proteomes" id="UP001187734">
    <property type="component" value="Unassembled WGS sequence"/>
</dbReference>
<evidence type="ECO:0000313" key="4">
    <source>
        <dbReference type="Proteomes" id="UP001187734"/>
    </source>
</evidence>
<evidence type="ECO:0000256" key="1">
    <source>
        <dbReference type="SAM" id="MobiDB-lite"/>
    </source>
</evidence>
<dbReference type="InterPro" id="IPR029526">
    <property type="entry name" value="PGBD"/>
</dbReference>
<accession>A0AAE8MP25</accession>
<proteinExistence type="predicted"/>
<dbReference type="EMBL" id="ONZP01000969">
    <property type="protein sequence ID" value="SPJ92430.1"/>
    <property type="molecule type" value="Genomic_DNA"/>
</dbReference>
<comment type="caution">
    <text evidence="3">The sequence shown here is derived from an EMBL/GenBank/DDBJ whole genome shotgun (WGS) entry which is preliminary data.</text>
</comment>
<evidence type="ECO:0000313" key="3">
    <source>
        <dbReference type="EMBL" id="SPJ92430.1"/>
    </source>
</evidence>
<feature type="region of interest" description="Disordered" evidence="1">
    <location>
        <begin position="91"/>
        <end position="113"/>
    </location>
</feature>
<dbReference type="Pfam" id="PF13843">
    <property type="entry name" value="DDE_Tnp_1_7"/>
    <property type="match status" value="1"/>
</dbReference>
<dbReference type="PANTHER" id="PTHR46599">
    <property type="entry name" value="PIGGYBAC TRANSPOSABLE ELEMENT-DERIVED PROTEIN 4"/>
    <property type="match status" value="1"/>
</dbReference>